<name>A0AAV5SBL1_9BILA</name>
<evidence type="ECO:0000313" key="3">
    <source>
        <dbReference type="Proteomes" id="UP001432027"/>
    </source>
</evidence>
<dbReference type="EMBL" id="BTSX01000001">
    <property type="protein sequence ID" value="GMS80697.1"/>
    <property type="molecule type" value="Genomic_DNA"/>
</dbReference>
<gene>
    <name evidence="2" type="ORF">PENTCL1PPCAC_2872</name>
</gene>
<organism evidence="2 3">
    <name type="scientific">Pristionchus entomophagus</name>
    <dbReference type="NCBI Taxonomy" id="358040"/>
    <lineage>
        <taxon>Eukaryota</taxon>
        <taxon>Metazoa</taxon>
        <taxon>Ecdysozoa</taxon>
        <taxon>Nematoda</taxon>
        <taxon>Chromadorea</taxon>
        <taxon>Rhabditida</taxon>
        <taxon>Rhabditina</taxon>
        <taxon>Diplogasteromorpha</taxon>
        <taxon>Diplogasteroidea</taxon>
        <taxon>Neodiplogasteridae</taxon>
        <taxon>Pristionchus</taxon>
    </lineage>
</organism>
<comment type="caution">
    <text evidence="2">The sequence shown here is derived from an EMBL/GenBank/DDBJ whole genome shotgun (WGS) entry which is preliminary data.</text>
</comment>
<keyword evidence="3" id="KW-1185">Reference proteome</keyword>
<reference evidence="2" key="1">
    <citation type="submission" date="2023-10" db="EMBL/GenBank/DDBJ databases">
        <title>Genome assembly of Pristionchus species.</title>
        <authorList>
            <person name="Yoshida K."/>
            <person name="Sommer R.J."/>
        </authorList>
    </citation>
    <scope>NUCLEOTIDE SEQUENCE</scope>
    <source>
        <strain evidence="2">RS0144</strain>
    </source>
</reference>
<accession>A0AAV5SBL1</accession>
<proteinExistence type="predicted"/>
<protein>
    <submittedName>
        <fullName evidence="2">Uncharacterized protein</fullName>
    </submittedName>
</protein>
<feature type="signal peptide" evidence="1">
    <location>
        <begin position="1"/>
        <end position="17"/>
    </location>
</feature>
<keyword evidence="1" id="KW-0732">Signal</keyword>
<dbReference type="AlphaFoldDB" id="A0AAV5SBL1"/>
<evidence type="ECO:0000256" key="1">
    <source>
        <dbReference type="SAM" id="SignalP"/>
    </source>
</evidence>
<sequence length="204" mass="23848">MIIFLLSLSLFVSFTVGRYVPEVRSDSSQNLRECALDCFAANKLPLVDPQLRNKTYFEDIHRESISIEGEELQTLLTFRGPRENDFMKIFYNLQRNTSIAIEREGSQIDVIDDPRRGRCSGETESMFVAYRRKQATCIWNCNQILNKLRGKWRRGQEVLILDRFGAYDRWTSDLVEVDAWTAMAVSNYPGLFYFRNKLHISLLQ</sequence>
<evidence type="ECO:0000313" key="2">
    <source>
        <dbReference type="EMBL" id="GMS80697.1"/>
    </source>
</evidence>
<dbReference type="Proteomes" id="UP001432027">
    <property type="component" value="Unassembled WGS sequence"/>
</dbReference>
<feature type="chain" id="PRO_5043932796" evidence="1">
    <location>
        <begin position="18"/>
        <end position="204"/>
    </location>
</feature>